<gene>
    <name evidence="2" type="ORF">AKO1_014020</name>
</gene>
<comment type="caution">
    <text evidence="2">The sequence shown here is derived from an EMBL/GenBank/DDBJ whole genome shotgun (WGS) entry which is preliminary data.</text>
</comment>
<keyword evidence="3" id="KW-1185">Reference proteome</keyword>
<dbReference type="EMBL" id="JAOPGA020000995">
    <property type="protein sequence ID" value="KAL0483835.1"/>
    <property type="molecule type" value="Genomic_DNA"/>
</dbReference>
<accession>A0AAW2Z393</accession>
<feature type="non-terminal residue" evidence="2">
    <location>
        <position position="99"/>
    </location>
</feature>
<evidence type="ECO:0000256" key="1">
    <source>
        <dbReference type="SAM" id="MobiDB-lite"/>
    </source>
</evidence>
<proteinExistence type="predicted"/>
<reference evidence="2 3" key="1">
    <citation type="submission" date="2024-03" db="EMBL/GenBank/DDBJ databases">
        <title>The Acrasis kona genome and developmental transcriptomes reveal deep origins of eukaryotic multicellular pathways.</title>
        <authorList>
            <person name="Sheikh S."/>
            <person name="Fu C.-J."/>
            <person name="Brown M.W."/>
            <person name="Baldauf S.L."/>
        </authorList>
    </citation>
    <scope>NUCLEOTIDE SEQUENCE [LARGE SCALE GENOMIC DNA]</scope>
    <source>
        <strain evidence="2 3">ATCC MYA-3509</strain>
    </source>
</reference>
<name>A0AAW2Z393_9EUKA</name>
<protein>
    <recommendedName>
        <fullName evidence="4">CRC domain-containing protein</fullName>
    </recommendedName>
</protein>
<evidence type="ECO:0000313" key="2">
    <source>
        <dbReference type="EMBL" id="KAL0483835.1"/>
    </source>
</evidence>
<sequence>MSKNLKLEDSLQNHLNNARKSNNKHSLKISDQPTNTSNDKKRRMLDDNNPEPAKKQKRVFHGFCNCANKGDCKNNRCSCRANNQKCTLQCHETKENCSN</sequence>
<dbReference type="Proteomes" id="UP001431209">
    <property type="component" value="Unassembled WGS sequence"/>
</dbReference>
<feature type="compositionally biased region" description="Basic and acidic residues" evidence="1">
    <location>
        <begin position="1"/>
        <end position="11"/>
    </location>
</feature>
<feature type="region of interest" description="Disordered" evidence="1">
    <location>
        <begin position="1"/>
        <end position="56"/>
    </location>
</feature>
<evidence type="ECO:0000313" key="3">
    <source>
        <dbReference type="Proteomes" id="UP001431209"/>
    </source>
</evidence>
<dbReference type="AlphaFoldDB" id="A0AAW2Z393"/>
<organism evidence="2 3">
    <name type="scientific">Acrasis kona</name>
    <dbReference type="NCBI Taxonomy" id="1008807"/>
    <lineage>
        <taxon>Eukaryota</taxon>
        <taxon>Discoba</taxon>
        <taxon>Heterolobosea</taxon>
        <taxon>Tetramitia</taxon>
        <taxon>Eutetramitia</taxon>
        <taxon>Acrasidae</taxon>
        <taxon>Acrasis</taxon>
    </lineage>
</organism>
<evidence type="ECO:0008006" key="4">
    <source>
        <dbReference type="Google" id="ProtNLM"/>
    </source>
</evidence>